<evidence type="ECO:0000313" key="2">
    <source>
        <dbReference type="Proteomes" id="UP000320209"/>
    </source>
</evidence>
<name>A0A543ACR8_9ACTN</name>
<dbReference type="EMBL" id="VFOV01000001">
    <property type="protein sequence ID" value="TQL70382.1"/>
    <property type="molecule type" value="Genomic_DNA"/>
</dbReference>
<comment type="caution">
    <text evidence="1">The sequence shown here is derived from an EMBL/GenBank/DDBJ whole genome shotgun (WGS) entry which is preliminary data.</text>
</comment>
<dbReference type="AlphaFoldDB" id="A0A543ACR8"/>
<sequence length="437" mass="48499">MGSNRSMVTEFDLRQRPSGEIERLALLEYVMSTDDRIERHFLEVKSDVDLTRKAGRGKVAKFILGAANREPAVADGYFEGHALMVLGAAHGAATGIEGFEAKDLHHDVTAWIGTDGPRWGFDRIPLEGSRDVIVVDVWPPTGDIWACRADGEDESATRLRNGEIYLRVDGETRAATGNEKHAMFLRLKQMAQASKAGGVAVAVVGRVEAVGVDLDVLDEAIVRRARQMRQHDKAFPTPRRILATGVDLWERNARIQPAKGLVAIAAAISPGIQIEVCNKMKTYLQEVQIEVKFDGNITAGWCSDDDPNLFPETPIPWKTAEPQPLPVMPSDAEMAQVWRSSASSDADREIRVKQARPAVLTIDVRVLRPHEVFETEPREVALVVLVGDENDPPSEILCTYRVSASNMDDLIYGEFVVPVEYGDWREPVRQFISEDRP</sequence>
<proteinExistence type="predicted"/>
<keyword evidence="2" id="KW-1185">Reference proteome</keyword>
<organism evidence="1 2">
    <name type="scientific">Nocardioides albertanoniae</name>
    <dbReference type="NCBI Taxonomy" id="1175486"/>
    <lineage>
        <taxon>Bacteria</taxon>
        <taxon>Bacillati</taxon>
        <taxon>Actinomycetota</taxon>
        <taxon>Actinomycetes</taxon>
        <taxon>Propionibacteriales</taxon>
        <taxon>Nocardioidaceae</taxon>
        <taxon>Nocardioides</taxon>
    </lineage>
</organism>
<dbReference type="Proteomes" id="UP000320209">
    <property type="component" value="Unassembled WGS sequence"/>
</dbReference>
<protein>
    <submittedName>
        <fullName evidence="1">Uncharacterized protein</fullName>
    </submittedName>
</protein>
<accession>A0A543ACR8</accession>
<reference evidence="1 2" key="1">
    <citation type="submission" date="2019-06" db="EMBL/GenBank/DDBJ databases">
        <title>Sequencing the genomes of 1000 actinobacteria strains.</title>
        <authorList>
            <person name="Klenk H.-P."/>
        </authorList>
    </citation>
    <scope>NUCLEOTIDE SEQUENCE [LARGE SCALE GENOMIC DNA]</scope>
    <source>
        <strain evidence="1 2">DSM 25218</strain>
    </source>
</reference>
<gene>
    <name evidence="1" type="ORF">FB381_4312</name>
</gene>
<evidence type="ECO:0000313" key="1">
    <source>
        <dbReference type="EMBL" id="TQL70382.1"/>
    </source>
</evidence>